<keyword evidence="3" id="KW-1185">Reference proteome</keyword>
<dbReference type="Proteomes" id="UP001066276">
    <property type="component" value="Chromosome 7"/>
</dbReference>
<accession>A0AAV7Q264</accession>
<sequence length="122" mass="13332">MCFSLVKLLPRGRVSEEEGAQERVRARAIHLLQPQGSNPRPKSPRGPNPWSTGGRIQQESEGRDVPPSSIWTTKHPSPPIPHSGGREGHRSVDSGRHQNRGDRIALEGALEVPTGRGASFLH</sequence>
<gene>
    <name evidence="2" type="ORF">NDU88_011114</name>
</gene>
<evidence type="ECO:0000313" key="3">
    <source>
        <dbReference type="Proteomes" id="UP001066276"/>
    </source>
</evidence>
<feature type="region of interest" description="Disordered" evidence="1">
    <location>
        <begin position="30"/>
        <end position="122"/>
    </location>
</feature>
<reference evidence="2" key="1">
    <citation type="journal article" date="2022" name="bioRxiv">
        <title>Sequencing and chromosome-scale assembly of the giantPleurodeles waltlgenome.</title>
        <authorList>
            <person name="Brown T."/>
            <person name="Elewa A."/>
            <person name="Iarovenko S."/>
            <person name="Subramanian E."/>
            <person name="Araus A.J."/>
            <person name="Petzold A."/>
            <person name="Susuki M."/>
            <person name="Suzuki K.-i.T."/>
            <person name="Hayashi T."/>
            <person name="Toyoda A."/>
            <person name="Oliveira C."/>
            <person name="Osipova E."/>
            <person name="Leigh N.D."/>
            <person name="Simon A."/>
            <person name="Yun M.H."/>
        </authorList>
    </citation>
    <scope>NUCLEOTIDE SEQUENCE</scope>
    <source>
        <strain evidence="2">20211129_DDA</strain>
        <tissue evidence="2">Liver</tissue>
    </source>
</reference>
<proteinExistence type="predicted"/>
<dbReference type="AlphaFoldDB" id="A0AAV7Q264"/>
<dbReference type="EMBL" id="JANPWB010000011">
    <property type="protein sequence ID" value="KAJ1132813.1"/>
    <property type="molecule type" value="Genomic_DNA"/>
</dbReference>
<evidence type="ECO:0000256" key="1">
    <source>
        <dbReference type="SAM" id="MobiDB-lite"/>
    </source>
</evidence>
<evidence type="ECO:0000313" key="2">
    <source>
        <dbReference type="EMBL" id="KAJ1132813.1"/>
    </source>
</evidence>
<feature type="compositionally biased region" description="Basic and acidic residues" evidence="1">
    <location>
        <begin position="84"/>
        <end position="105"/>
    </location>
</feature>
<organism evidence="2 3">
    <name type="scientific">Pleurodeles waltl</name>
    <name type="common">Iberian ribbed newt</name>
    <dbReference type="NCBI Taxonomy" id="8319"/>
    <lineage>
        <taxon>Eukaryota</taxon>
        <taxon>Metazoa</taxon>
        <taxon>Chordata</taxon>
        <taxon>Craniata</taxon>
        <taxon>Vertebrata</taxon>
        <taxon>Euteleostomi</taxon>
        <taxon>Amphibia</taxon>
        <taxon>Batrachia</taxon>
        <taxon>Caudata</taxon>
        <taxon>Salamandroidea</taxon>
        <taxon>Salamandridae</taxon>
        <taxon>Pleurodelinae</taxon>
        <taxon>Pleurodeles</taxon>
    </lineage>
</organism>
<name>A0AAV7Q264_PLEWA</name>
<comment type="caution">
    <text evidence="2">The sequence shown here is derived from an EMBL/GenBank/DDBJ whole genome shotgun (WGS) entry which is preliminary data.</text>
</comment>
<protein>
    <submittedName>
        <fullName evidence="2">Uncharacterized protein</fullName>
    </submittedName>
</protein>